<dbReference type="OrthoDB" id="5297981at2"/>
<gene>
    <name evidence="2" type="ORF">SAMN05216302_102165</name>
</gene>
<evidence type="ECO:0000313" key="3">
    <source>
        <dbReference type="Proteomes" id="UP000199533"/>
    </source>
</evidence>
<feature type="chain" id="PRO_5011624457" evidence="1">
    <location>
        <begin position="22"/>
        <end position="630"/>
    </location>
</feature>
<organism evidence="2 3">
    <name type="scientific">Nitrosomonas aestuarii</name>
    <dbReference type="NCBI Taxonomy" id="52441"/>
    <lineage>
        <taxon>Bacteria</taxon>
        <taxon>Pseudomonadati</taxon>
        <taxon>Pseudomonadota</taxon>
        <taxon>Betaproteobacteria</taxon>
        <taxon>Nitrosomonadales</taxon>
        <taxon>Nitrosomonadaceae</taxon>
        <taxon>Nitrosomonas</taxon>
    </lineage>
</organism>
<evidence type="ECO:0000256" key="1">
    <source>
        <dbReference type="SAM" id="SignalP"/>
    </source>
</evidence>
<dbReference type="RefSeq" id="WP_090700805.1">
    <property type="nucleotide sequence ID" value="NZ_FOSP01000021.1"/>
</dbReference>
<keyword evidence="1" id="KW-0732">Signal</keyword>
<name>A0A1I4DI67_9PROT</name>
<reference evidence="3" key="1">
    <citation type="submission" date="2016-10" db="EMBL/GenBank/DDBJ databases">
        <authorList>
            <person name="Varghese N."/>
            <person name="Submissions S."/>
        </authorList>
    </citation>
    <scope>NUCLEOTIDE SEQUENCE [LARGE SCALE GENOMIC DNA]</scope>
    <source>
        <strain evidence="3">Nm69</strain>
    </source>
</reference>
<dbReference type="AlphaFoldDB" id="A0A1I4DI67"/>
<sequence length="630" mass="68925">MRNIKPAMFVLLFSLTQPAQAEERLNAAFEDARQFSNSKLTEIFEGIKEEAIADKIPHYGIQPSETQFFQNGQGELSEPGITKLQDCAAYVPGNDPIANQECDAINFLAKNPQIRKQVPPIAPDDPMIVTTRNIRNNAQTAFQSMGINKEENACTVHDETIPGQYKLKSCTSIKQVTINSCVVNRLSSSGGFDLSACLSLDNNPSCQFLGSECTSTTPPVPPPEGEKAPQACYQESRSYGCLTGFEDNSECSLLTASGNCTLQSTEPCSAEDRINGTCTIVTRNYNCEQSAPQTRQYMDCSGRRICLNGNCFDNSYPPDEDFAKSISFVEMARQAGVYLDGEALHVLDGVPEKCRIKVGGLSNCCASSGGDTGYQNNLLFNITGQVGKNVFSYGSKYLYDALYTSVAPDWMVKGMSAMYSVDPLKIPAGGLLSTFSPTLRLYGFTATTGELAPGFVSEFLGGEIIAFEGLGLGGLQFGFDPYSFAIQVAIMVVMELLSCDTKEQILSVRKGENLCHRVGSYCSKKVFGICLERKRSYCCYNSRLSRIINVQGREQIQKGWGSAKNPECTGFTPEEFAAIDFSKLDLTEFAPEVLQSVKVPNASILSEDAEAVINQKVRDYYDYGTQTIKK</sequence>
<dbReference type="InterPro" id="IPR014121">
    <property type="entry name" value="TraN_Ftype"/>
</dbReference>
<dbReference type="Proteomes" id="UP000199533">
    <property type="component" value="Unassembled WGS sequence"/>
</dbReference>
<dbReference type="STRING" id="52441.SAMN05216302_102165"/>
<protein>
    <submittedName>
        <fullName evidence="2">Type-1V conjugative transfer system mating pair stabilisation</fullName>
    </submittedName>
</protein>
<evidence type="ECO:0000313" key="2">
    <source>
        <dbReference type="EMBL" id="SFK93202.1"/>
    </source>
</evidence>
<dbReference type="EMBL" id="FOSP01000021">
    <property type="protein sequence ID" value="SFK93202.1"/>
    <property type="molecule type" value="Genomic_DNA"/>
</dbReference>
<feature type="signal peptide" evidence="1">
    <location>
        <begin position="1"/>
        <end position="21"/>
    </location>
</feature>
<proteinExistence type="predicted"/>
<accession>A0A1I4DI67</accession>
<keyword evidence="3" id="KW-1185">Reference proteome</keyword>
<dbReference type="Pfam" id="PF06986">
    <property type="entry name" value="F_T4SS_TraN"/>
    <property type="match status" value="2"/>
</dbReference>